<organism evidence="1">
    <name type="scientific">Arundo donax</name>
    <name type="common">Giant reed</name>
    <name type="synonym">Donax arundinaceus</name>
    <dbReference type="NCBI Taxonomy" id="35708"/>
    <lineage>
        <taxon>Eukaryota</taxon>
        <taxon>Viridiplantae</taxon>
        <taxon>Streptophyta</taxon>
        <taxon>Embryophyta</taxon>
        <taxon>Tracheophyta</taxon>
        <taxon>Spermatophyta</taxon>
        <taxon>Magnoliopsida</taxon>
        <taxon>Liliopsida</taxon>
        <taxon>Poales</taxon>
        <taxon>Poaceae</taxon>
        <taxon>PACMAD clade</taxon>
        <taxon>Arundinoideae</taxon>
        <taxon>Arundineae</taxon>
        <taxon>Arundo</taxon>
    </lineage>
</organism>
<sequence>MAWCIEKLPLIMC</sequence>
<name>A0A0A9BHQ2_ARUDO</name>
<reference evidence="1" key="2">
    <citation type="journal article" date="2015" name="Data Brief">
        <title>Shoot transcriptome of the giant reed, Arundo donax.</title>
        <authorList>
            <person name="Barrero R.A."/>
            <person name="Guerrero F.D."/>
            <person name="Moolhuijzen P."/>
            <person name="Goolsby J.A."/>
            <person name="Tidwell J."/>
            <person name="Bellgard S.E."/>
            <person name="Bellgard M.I."/>
        </authorList>
    </citation>
    <scope>NUCLEOTIDE SEQUENCE</scope>
    <source>
        <tissue evidence="1">Shoot tissue taken approximately 20 cm above the soil surface</tissue>
    </source>
</reference>
<accession>A0A0A9BHQ2</accession>
<proteinExistence type="predicted"/>
<protein>
    <submittedName>
        <fullName evidence="1">Uncharacterized protein</fullName>
    </submittedName>
</protein>
<dbReference type="EMBL" id="GBRH01236247">
    <property type="protein sequence ID" value="JAD61648.1"/>
    <property type="molecule type" value="Transcribed_RNA"/>
</dbReference>
<evidence type="ECO:0000313" key="1">
    <source>
        <dbReference type="EMBL" id="JAD61648.1"/>
    </source>
</evidence>
<reference evidence="1" key="1">
    <citation type="submission" date="2014-09" db="EMBL/GenBank/DDBJ databases">
        <authorList>
            <person name="Magalhaes I.L.F."/>
            <person name="Oliveira U."/>
            <person name="Santos F.R."/>
            <person name="Vidigal T.H.D.A."/>
            <person name="Brescovit A.D."/>
            <person name="Santos A.J."/>
        </authorList>
    </citation>
    <scope>NUCLEOTIDE SEQUENCE</scope>
    <source>
        <tissue evidence="1">Shoot tissue taken approximately 20 cm above the soil surface</tissue>
    </source>
</reference>